<dbReference type="Pfam" id="PF00672">
    <property type="entry name" value="HAMP"/>
    <property type="match status" value="1"/>
</dbReference>
<dbReference type="InterPro" id="IPR013656">
    <property type="entry name" value="PAS_4"/>
</dbReference>
<dbReference type="EC" id="2.7.13.3" evidence="3"/>
<feature type="transmembrane region" description="Helical" evidence="13">
    <location>
        <begin position="345"/>
        <end position="367"/>
    </location>
</feature>
<dbReference type="InterPro" id="IPR004358">
    <property type="entry name" value="Sig_transdc_His_kin-like_C"/>
</dbReference>
<feature type="coiled-coil region" evidence="12">
    <location>
        <begin position="213"/>
        <end position="241"/>
    </location>
</feature>
<evidence type="ECO:0000256" key="3">
    <source>
        <dbReference type="ARBA" id="ARBA00012438"/>
    </source>
</evidence>
<dbReference type="Gene3D" id="3.30.565.10">
    <property type="entry name" value="Histidine kinase-like ATPase, C-terminal domain"/>
    <property type="match status" value="1"/>
</dbReference>
<evidence type="ECO:0000256" key="7">
    <source>
        <dbReference type="ARBA" id="ARBA00022692"/>
    </source>
</evidence>
<keyword evidence="5 11" id="KW-0597">Phosphoprotein</keyword>
<evidence type="ECO:0000259" key="15">
    <source>
        <dbReference type="PROSITE" id="PS50110"/>
    </source>
</evidence>
<dbReference type="PANTHER" id="PTHR43065">
    <property type="entry name" value="SENSOR HISTIDINE KINASE"/>
    <property type="match status" value="1"/>
</dbReference>
<comment type="caution">
    <text evidence="19">The sequence shown here is derived from an EMBL/GenBank/DDBJ whole genome shotgun (WGS) entry which is preliminary data.</text>
</comment>
<dbReference type="PROSITE" id="PS50113">
    <property type="entry name" value="PAC"/>
    <property type="match status" value="1"/>
</dbReference>
<evidence type="ECO:0000256" key="2">
    <source>
        <dbReference type="ARBA" id="ARBA00004651"/>
    </source>
</evidence>
<dbReference type="InterPro" id="IPR035965">
    <property type="entry name" value="PAS-like_dom_sf"/>
</dbReference>
<dbReference type="SMART" id="SM00387">
    <property type="entry name" value="HATPase_c"/>
    <property type="match status" value="1"/>
</dbReference>
<proteinExistence type="predicted"/>
<organism evidence="19 20">
    <name type="scientific">Motiliproteus coralliicola</name>
    <dbReference type="NCBI Taxonomy" id="2283196"/>
    <lineage>
        <taxon>Bacteria</taxon>
        <taxon>Pseudomonadati</taxon>
        <taxon>Pseudomonadota</taxon>
        <taxon>Gammaproteobacteria</taxon>
        <taxon>Oceanospirillales</taxon>
        <taxon>Oceanospirillaceae</taxon>
        <taxon>Motiliproteus</taxon>
    </lineage>
</organism>
<feature type="domain" description="Response regulatory" evidence="15">
    <location>
        <begin position="841"/>
        <end position="954"/>
    </location>
</feature>
<evidence type="ECO:0000259" key="14">
    <source>
        <dbReference type="PROSITE" id="PS50109"/>
    </source>
</evidence>
<dbReference type="GO" id="GO:0005886">
    <property type="term" value="C:plasma membrane"/>
    <property type="evidence" value="ECO:0007669"/>
    <property type="project" value="UniProtKB-SubCell"/>
</dbReference>
<dbReference type="PROSITE" id="PS50109">
    <property type="entry name" value="HIS_KIN"/>
    <property type="match status" value="1"/>
</dbReference>
<dbReference type="PRINTS" id="PR00344">
    <property type="entry name" value="BCTRLSENSOR"/>
</dbReference>
<evidence type="ECO:0000256" key="13">
    <source>
        <dbReference type="SAM" id="Phobius"/>
    </source>
</evidence>
<dbReference type="InterPro" id="IPR036097">
    <property type="entry name" value="HisK_dim/P_sf"/>
</dbReference>
<dbReference type="Pfam" id="PF08448">
    <property type="entry name" value="PAS_4"/>
    <property type="match status" value="1"/>
</dbReference>
<evidence type="ECO:0000256" key="4">
    <source>
        <dbReference type="ARBA" id="ARBA00022475"/>
    </source>
</evidence>
<dbReference type="EMBL" id="QQOH01000001">
    <property type="protein sequence ID" value="RDE24588.1"/>
    <property type="molecule type" value="Genomic_DNA"/>
</dbReference>
<dbReference type="SUPFAM" id="SSF55874">
    <property type="entry name" value="ATPase domain of HSP90 chaperone/DNA topoisomerase II/histidine kinase"/>
    <property type="match status" value="1"/>
</dbReference>
<evidence type="ECO:0000256" key="1">
    <source>
        <dbReference type="ARBA" id="ARBA00000085"/>
    </source>
</evidence>
<dbReference type="InterPro" id="IPR003661">
    <property type="entry name" value="HisK_dim/P_dom"/>
</dbReference>
<comment type="catalytic activity">
    <reaction evidence="1">
        <text>ATP + protein L-histidine = ADP + protein N-phospho-L-histidine.</text>
        <dbReference type="EC" id="2.7.13.3"/>
    </reaction>
</comment>
<dbReference type="AlphaFoldDB" id="A0A369WR55"/>
<dbReference type="SUPFAM" id="SSF158472">
    <property type="entry name" value="HAMP domain-like"/>
    <property type="match status" value="1"/>
</dbReference>
<feature type="domain" description="HAMP" evidence="18">
    <location>
        <begin position="365"/>
        <end position="417"/>
    </location>
</feature>
<evidence type="ECO:0000256" key="9">
    <source>
        <dbReference type="ARBA" id="ARBA00022989"/>
    </source>
</evidence>
<dbReference type="SMART" id="SM00388">
    <property type="entry name" value="HisKA"/>
    <property type="match status" value="1"/>
</dbReference>
<feature type="modified residue" description="4-aspartylphosphate" evidence="11">
    <location>
        <position position="891"/>
    </location>
</feature>
<feature type="domain" description="PAC" evidence="17">
    <location>
        <begin position="524"/>
        <end position="577"/>
    </location>
</feature>
<dbReference type="OrthoDB" id="9772100at2"/>
<dbReference type="PROSITE" id="PS50885">
    <property type="entry name" value="HAMP"/>
    <property type="match status" value="1"/>
</dbReference>
<evidence type="ECO:0000256" key="8">
    <source>
        <dbReference type="ARBA" id="ARBA00022777"/>
    </source>
</evidence>
<dbReference type="Gene3D" id="3.30.450.20">
    <property type="entry name" value="PAS domain"/>
    <property type="match status" value="3"/>
</dbReference>
<reference evidence="19 20" key="1">
    <citation type="submission" date="2018-07" db="EMBL/GenBank/DDBJ databases">
        <title>Motiliproteus coralliicola sp. nov., a bacterium isolated from Coral.</title>
        <authorList>
            <person name="Wang G."/>
        </authorList>
    </citation>
    <scope>NUCLEOTIDE SEQUENCE [LARGE SCALE GENOMIC DNA]</scope>
    <source>
        <strain evidence="19 20">C34</strain>
    </source>
</reference>
<dbReference type="PANTHER" id="PTHR43065:SF42">
    <property type="entry name" value="TWO-COMPONENT SENSOR PPRA"/>
    <property type="match status" value="1"/>
</dbReference>
<evidence type="ECO:0000313" key="19">
    <source>
        <dbReference type="EMBL" id="RDE24588.1"/>
    </source>
</evidence>
<comment type="subcellular location">
    <subcellularLocation>
        <location evidence="2">Cell membrane</location>
        <topology evidence="2">Multi-pass membrane protein</topology>
    </subcellularLocation>
</comment>
<dbReference type="SMART" id="SM00448">
    <property type="entry name" value="REC"/>
    <property type="match status" value="1"/>
</dbReference>
<evidence type="ECO:0000256" key="11">
    <source>
        <dbReference type="PROSITE-ProRule" id="PRU00169"/>
    </source>
</evidence>
<evidence type="ECO:0000256" key="10">
    <source>
        <dbReference type="ARBA" id="ARBA00023136"/>
    </source>
</evidence>
<dbReference type="InterPro" id="IPR005467">
    <property type="entry name" value="His_kinase_dom"/>
</dbReference>
<sequence>MRLPLRLSAITTRFFAMMLAMIATLFVSFYWYSVPLIEEKVVEIEHNASRIALNNIYELATRMHLDAEGYRQQALESQKQRLESVVSLTADFIASLRVVMGRQGYTEAELWPLIFQQLRDFRADADTYLWVADYDYRLLSHPADNFDGRDAAQLRDSDGRLIVPNLVELAINEGEGFYPYRWPKLGQNKELEKYSYVRHFPQWGIVIGSGVYLDEIEQQIKNQKEKALEDLRRAFEQITIANNGYLFVFDPQANMLIHPNPNIDGQNFAAMNNPVSGRPMVEDLIAVSDSGNEAIYRWDSPEDPGNYIYDKLSLVRHIPGFDWYISSSVYVDDLRSSAELLSTRIMVIAALALILASLMALVFADWITEPIRRLSRTAARVSRGQLNAKSGIRRSDELGLLAETFDSMVDQLSGNIQTLDERVQKRTAQLQNSNQELMRAFDDLQATRDELEILERRQRMILDALPAQVAYIDTKQRFVFANRGYAQMFGLEKQKVVGERVETVLGTDMYEEVRPHIEQALAGHSRNYEHRAERNGEPLITRRVLLPFYDIRGDVSGILNLSIDITKEKQTEARLAEANRMHAVGQMSGGIAHDFNNLLTIILGNLLELQEKLDQPELADRHLAPAVRATRRGADITRRLLAFARRQPLAPQRLPCKQLLAELQLLLSPSLPDSIELEISLAANTPAVDVDPGRFEDALVNLILNSRYAMTDGGKLLLRVASRTLDPSTAAELNFDETPAAGSYVSFRVIDQGSGFADEALIRGFEPFFTTKQTGAGSGLGLSMVYGFVKQSLGYIRLANHSEGAEVEILLPAVNADAQPLALPASSQSDDQTDSAPSQGLVLLVEDNQDLRCLIRDQLIELGMVVIEAANGDEALTLLDSIDDLSGLVTDLMLPGTAQGIDVALQASQVQPQAFQVLMTGYSEALDDPQLEDRPLLLKPFDKTCLQQALVQAQQRLRSH</sequence>
<dbReference type="PROSITE" id="PS50112">
    <property type="entry name" value="PAS"/>
    <property type="match status" value="1"/>
</dbReference>
<dbReference type="InterPro" id="IPR001789">
    <property type="entry name" value="Sig_transdc_resp-reg_receiver"/>
</dbReference>
<dbReference type="InterPro" id="IPR000700">
    <property type="entry name" value="PAS-assoc_C"/>
</dbReference>
<evidence type="ECO:0000259" key="17">
    <source>
        <dbReference type="PROSITE" id="PS50113"/>
    </source>
</evidence>
<keyword evidence="10 13" id="KW-0472">Membrane</keyword>
<keyword evidence="7 13" id="KW-0812">Transmembrane</keyword>
<feature type="transmembrane region" description="Helical" evidence="13">
    <location>
        <begin position="12"/>
        <end position="32"/>
    </location>
</feature>
<dbReference type="Proteomes" id="UP000253769">
    <property type="component" value="Unassembled WGS sequence"/>
</dbReference>
<dbReference type="Gene3D" id="1.10.287.130">
    <property type="match status" value="1"/>
</dbReference>
<dbReference type="SUPFAM" id="SSF47384">
    <property type="entry name" value="Homodimeric domain of signal transducing histidine kinase"/>
    <property type="match status" value="1"/>
</dbReference>
<dbReference type="Gene3D" id="3.40.50.2300">
    <property type="match status" value="1"/>
</dbReference>
<dbReference type="InterPro" id="IPR000014">
    <property type="entry name" value="PAS"/>
</dbReference>
<feature type="domain" description="PAS" evidence="16">
    <location>
        <begin position="454"/>
        <end position="524"/>
    </location>
</feature>
<accession>A0A369WR55</accession>
<dbReference type="Pfam" id="PF08269">
    <property type="entry name" value="dCache_2"/>
    <property type="match status" value="1"/>
</dbReference>
<evidence type="ECO:0000256" key="5">
    <source>
        <dbReference type="ARBA" id="ARBA00022553"/>
    </source>
</evidence>
<evidence type="ECO:0000256" key="12">
    <source>
        <dbReference type="SAM" id="Coils"/>
    </source>
</evidence>
<evidence type="ECO:0000256" key="6">
    <source>
        <dbReference type="ARBA" id="ARBA00022679"/>
    </source>
</evidence>
<dbReference type="InterPro" id="IPR003594">
    <property type="entry name" value="HATPase_dom"/>
</dbReference>
<keyword evidence="6" id="KW-0808">Transferase</keyword>
<name>A0A369WR55_9GAMM</name>
<dbReference type="InterPro" id="IPR011006">
    <property type="entry name" value="CheY-like_superfamily"/>
</dbReference>
<dbReference type="Pfam" id="PF00072">
    <property type="entry name" value="Response_reg"/>
    <property type="match status" value="1"/>
</dbReference>
<evidence type="ECO:0000259" key="18">
    <source>
        <dbReference type="PROSITE" id="PS50885"/>
    </source>
</evidence>
<dbReference type="NCBIfam" id="TIGR00229">
    <property type="entry name" value="sensory_box"/>
    <property type="match status" value="1"/>
</dbReference>
<dbReference type="CDD" id="cd00130">
    <property type="entry name" value="PAS"/>
    <property type="match status" value="1"/>
</dbReference>
<dbReference type="SUPFAM" id="SSF55785">
    <property type="entry name" value="PYP-like sensor domain (PAS domain)"/>
    <property type="match status" value="1"/>
</dbReference>
<dbReference type="RefSeq" id="WP_114694175.1">
    <property type="nucleotide sequence ID" value="NZ_QQOH01000001.1"/>
</dbReference>
<feature type="domain" description="Histidine kinase" evidence="14">
    <location>
        <begin position="590"/>
        <end position="815"/>
    </location>
</feature>
<gene>
    <name evidence="19" type="ORF">DV711_03085</name>
</gene>
<evidence type="ECO:0000259" key="16">
    <source>
        <dbReference type="PROSITE" id="PS50112"/>
    </source>
</evidence>
<dbReference type="Gene3D" id="6.10.340.10">
    <property type="match status" value="1"/>
</dbReference>
<dbReference type="CDD" id="cd00082">
    <property type="entry name" value="HisKA"/>
    <property type="match status" value="1"/>
</dbReference>
<evidence type="ECO:0000313" key="20">
    <source>
        <dbReference type="Proteomes" id="UP000253769"/>
    </source>
</evidence>
<dbReference type="SMART" id="SM00304">
    <property type="entry name" value="HAMP"/>
    <property type="match status" value="1"/>
</dbReference>
<keyword evidence="4" id="KW-1003">Cell membrane</keyword>
<keyword evidence="12" id="KW-0175">Coiled coil</keyword>
<keyword evidence="20" id="KW-1185">Reference proteome</keyword>
<keyword evidence="8" id="KW-0418">Kinase</keyword>
<dbReference type="InterPro" id="IPR004010">
    <property type="entry name" value="Double_Cache_2"/>
</dbReference>
<dbReference type="SMART" id="SM00091">
    <property type="entry name" value="PAS"/>
    <property type="match status" value="1"/>
</dbReference>
<dbReference type="InterPro" id="IPR003660">
    <property type="entry name" value="HAMP_dom"/>
</dbReference>
<dbReference type="InterPro" id="IPR033480">
    <property type="entry name" value="sCache_2"/>
</dbReference>
<dbReference type="SMART" id="SM01049">
    <property type="entry name" value="Cache_2"/>
    <property type="match status" value="2"/>
</dbReference>
<dbReference type="Pfam" id="PF02518">
    <property type="entry name" value="HATPase_c"/>
    <property type="match status" value="1"/>
</dbReference>
<dbReference type="CDD" id="cd06225">
    <property type="entry name" value="HAMP"/>
    <property type="match status" value="1"/>
</dbReference>
<keyword evidence="9 13" id="KW-1133">Transmembrane helix</keyword>
<dbReference type="PROSITE" id="PS50110">
    <property type="entry name" value="RESPONSE_REGULATORY"/>
    <property type="match status" value="1"/>
</dbReference>
<dbReference type="SUPFAM" id="SSF52172">
    <property type="entry name" value="CheY-like"/>
    <property type="match status" value="1"/>
</dbReference>
<dbReference type="InterPro" id="IPR036890">
    <property type="entry name" value="HATPase_C_sf"/>
</dbReference>
<dbReference type="GO" id="GO:0000155">
    <property type="term" value="F:phosphorelay sensor kinase activity"/>
    <property type="evidence" value="ECO:0007669"/>
    <property type="project" value="InterPro"/>
</dbReference>
<protein>
    <recommendedName>
        <fullName evidence="3">histidine kinase</fullName>
        <ecNumber evidence="3">2.7.13.3</ecNumber>
    </recommendedName>
</protein>
<feature type="coiled-coil region" evidence="12">
    <location>
        <begin position="416"/>
        <end position="457"/>
    </location>
</feature>